<proteinExistence type="inferred from homology"/>
<dbReference type="InterPro" id="IPR051600">
    <property type="entry name" value="Beta-PGM-like"/>
</dbReference>
<feature type="site" description="Important for catalytic activity and assists the phosphoryl transfer reaction to Asp8 by balancing charge and orienting the reacting groups" evidence="13">
    <location>
        <position position="144"/>
    </location>
</feature>
<dbReference type="Pfam" id="PF00702">
    <property type="entry name" value="Hydrolase"/>
    <property type="match status" value="1"/>
</dbReference>
<dbReference type="GO" id="GO:0005975">
    <property type="term" value="P:carbohydrate metabolic process"/>
    <property type="evidence" value="ECO:0007669"/>
    <property type="project" value="InterPro"/>
</dbReference>
<dbReference type="PANTHER" id="PTHR46193">
    <property type="entry name" value="6-PHOSPHOGLUCONATE PHOSPHATASE"/>
    <property type="match status" value="1"/>
</dbReference>
<feature type="active site" description="Nucleophile" evidence="10">
    <location>
        <position position="7"/>
    </location>
</feature>
<dbReference type="InterPro" id="IPR010976">
    <property type="entry name" value="B-phosphoglucomutase_hydrolase"/>
</dbReference>
<evidence type="ECO:0000256" key="9">
    <source>
        <dbReference type="ARBA" id="ARBA00044991"/>
    </source>
</evidence>
<accession>A0A2Y9BDV4</accession>
<protein>
    <recommendedName>
        <fullName evidence="9">Beta-phosphoglucomutase</fullName>
        <ecNumber evidence="8">5.4.2.6</ecNumber>
    </recommendedName>
</protein>
<evidence type="ECO:0000313" key="14">
    <source>
        <dbReference type="EMBL" id="PWJ29906.1"/>
    </source>
</evidence>
<feature type="binding site" evidence="11">
    <location>
        <position position="144"/>
    </location>
    <ligand>
        <name>substrate</name>
    </ligand>
</feature>
<evidence type="ECO:0000256" key="7">
    <source>
        <dbReference type="ARBA" id="ARBA00044926"/>
    </source>
</evidence>
<dbReference type="SFLD" id="SFLDG01129">
    <property type="entry name" value="C1.5:_HAD__Beta-PGM__Phosphata"/>
    <property type="match status" value="1"/>
</dbReference>
<evidence type="ECO:0000256" key="13">
    <source>
        <dbReference type="PIRSR" id="PIRSR610972-4"/>
    </source>
</evidence>
<feature type="binding site" evidence="11">
    <location>
        <position position="23"/>
    </location>
    <ligand>
        <name>substrate</name>
    </ligand>
</feature>
<dbReference type="InterPro" id="IPR006439">
    <property type="entry name" value="HAD-SF_hydro_IA"/>
</dbReference>
<dbReference type="RefSeq" id="WP_109731035.1">
    <property type="nucleotide sequence ID" value="NZ_BAAACK010000018.1"/>
</dbReference>
<feature type="binding site" evidence="11">
    <location>
        <begin position="7"/>
        <end position="9"/>
    </location>
    <ligand>
        <name>substrate</name>
    </ligand>
</feature>
<dbReference type="InterPro" id="IPR010972">
    <property type="entry name" value="Beta-PGM"/>
</dbReference>
<feature type="binding site" evidence="11">
    <location>
        <begin position="113"/>
        <end position="117"/>
    </location>
    <ligand>
        <name>substrate</name>
    </ligand>
</feature>
<dbReference type="InterPro" id="IPR036412">
    <property type="entry name" value="HAD-like_sf"/>
</dbReference>
<name>A0A2Y9BDV4_9FIRM</name>
<evidence type="ECO:0000256" key="10">
    <source>
        <dbReference type="PIRSR" id="PIRSR610972-1"/>
    </source>
</evidence>
<dbReference type="SFLD" id="SFLDS00003">
    <property type="entry name" value="Haloacid_Dehalogenase"/>
    <property type="match status" value="1"/>
</dbReference>
<dbReference type="InterPro" id="IPR023214">
    <property type="entry name" value="HAD_sf"/>
</dbReference>
<dbReference type="NCBIfam" id="TIGR01549">
    <property type="entry name" value="HAD-SF-IA-v1"/>
    <property type="match status" value="1"/>
</dbReference>
<feature type="binding site" evidence="11">
    <location>
        <begin position="42"/>
        <end position="47"/>
    </location>
    <ligand>
        <name>substrate</name>
    </ligand>
</feature>
<evidence type="ECO:0000256" key="6">
    <source>
        <dbReference type="ARBA" id="ARBA00023277"/>
    </source>
</evidence>
<dbReference type="GO" id="GO:0008801">
    <property type="term" value="F:beta-phosphoglucomutase activity"/>
    <property type="evidence" value="ECO:0007669"/>
    <property type="project" value="UniProtKB-EC"/>
</dbReference>
<keyword evidence="15" id="KW-1185">Reference proteome</keyword>
<evidence type="ECO:0000256" key="8">
    <source>
        <dbReference type="ARBA" id="ARBA00044968"/>
    </source>
</evidence>
<dbReference type="Gene3D" id="1.10.150.240">
    <property type="entry name" value="Putative phosphatase, domain 2"/>
    <property type="match status" value="1"/>
</dbReference>
<sequence>MKAFIFDLDGVLVFTDRFHYQAWKTIADRMGISFDESVNDRLRGISRAESLEIILEKYDKALLSDSEKRDLLEEKNQIYRKYLSGMTPEHVSPEVRETLLSLREAGFKLAVGSSSKNAIFILEQTGLMDIFDAIADGNHITRSKPDPEVFLKAAEYLGVEPADCMVVEDAYAGIEAARAAGMKTAGIGTASGDERADYKIQSFRELLKIAGI</sequence>
<evidence type="ECO:0000256" key="11">
    <source>
        <dbReference type="PIRSR" id="PIRSR610972-2"/>
    </source>
</evidence>
<evidence type="ECO:0000256" key="2">
    <source>
        <dbReference type="ARBA" id="ARBA00022553"/>
    </source>
</evidence>
<organism evidence="14 15">
    <name type="scientific">Faecalicatena orotica</name>
    <dbReference type="NCBI Taxonomy" id="1544"/>
    <lineage>
        <taxon>Bacteria</taxon>
        <taxon>Bacillati</taxon>
        <taxon>Bacillota</taxon>
        <taxon>Clostridia</taxon>
        <taxon>Lachnospirales</taxon>
        <taxon>Lachnospiraceae</taxon>
        <taxon>Faecalicatena</taxon>
    </lineage>
</organism>
<comment type="similarity">
    <text evidence="1">Belongs to the HAD-like hydrolase superfamily. CbbY/CbbZ/Gph/YieH family.</text>
</comment>
<keyword evidence="14" id="KW-0378">Hydrolase</keyword>
<feature type="binding site" evidence="12">
    <location>
        <position position="9"/>
    </location>
    <ligand>
        <name>Mg(2+)</name>
        <dbReference type="ChEBI" id="CHEBI:18420"/>
    </ligand>
</feature>
<dbReference type="GO" id="GO:0016787">
    <property type="term" value="F:hydrolase activity"/>
    <property type="evidence" value="ECO:0007669"/>
    <property type="project" value="UniProtKB-KW"/>
</dbReference>
<feature type="binding site" evidence="11">
    <location>
        <position position="50"/>
    </location>
    <ligand>
        <name>substrate</name>
    </ligand>
</feature>
<evidence type="ECO:0000256" key="1">
    <source>
        <dbReference type="ARBA" id="ARBA00006171"/>
    </source>
</evidence>
<feature type="site" description="Important for catalytic activity and assists the phosphoryl transfer reaction to Asp8 by balancing charge and orienting the reacting groups" evidence="13">
    <location>
        <position position="113"/>
    </location>
</feature>
<reference evidence="14 15" key="1">
    <citation type="submission" date="2018-05" db="EMBL/GenBank/DDBJ databases">
        <title>The Hungate 1000. A catalogue of reference genomes from the rumen microbiome.</title>
        <authorList>
            <person name="Kelly W."/>
        </authorList>
    </citation>
    <scope>NUCLEOTIDE SEQUENCE [LARGE SCALE GENOMIC DNA]</scope>
    <source>
        <strain evidence="14 15">NLAE-zl-C242</strain>
    </source>
</reference>
<dbReference type="InterPro" id="IPR023198">
    <property type="entry name" value="PGP-like_dom2"/>
</dbReference>
<keyword evidence="6" id="KW-0119">Carbohydrate metabolism</keyword>
<gene>
    <name evidence="14" type="ORF">A8806_105209</name>
</gene>
<dbReference type="NCBIfam" id="TIGR02009">
    <property type="entry name" value="PGMB-YQAB-SF"/>
    <property type="match status" value="1"/>
</dbReference>
<dbReference type="NCBIfam" id="TIGR01990">
    <property type="entry name" value="bPGM"/>
    <property type="match status" value="1"/>
</dbReference>
<evidence type="ECO:0000256" key="3">
    <source>
        <dbReference type="ARBA" id="ARBA00022723"/>
    </source>
</evidence>
<comment type="cofactor">
    <cofactor evidence="12">
        <name>Mg(2+)</name>
        <dbReference type="ChEBI" id="CHEBI:18420"/>
    </cofactor>
    <text evidence="12">Binds 2 magnesium ions per subunit.</text>
</comment>
<feature type="binding site" evidence="12">
    <location>
        <position position="169"/>
    </location>
    <ligand>
        <name>Mg(2+)</name>
        <dbReference type="ChEBI" id="CHEBI:18420"/>
    </ligand>
</feature>
<keyword evidence="3 12" id="KW-0479">Metal-binding</keyword>
<dbReference type="OrthoDB" id="9797743at2"/>
<evidence type="ECO:0000256" key="4">
    <source>
        <dbReference type="ARBA" id="ARBA00022842"/>
    </source>
</evidence>
<dbReference type="EMBL" id="QGDL01000005">
    <property type="protein sequence ID" value="PWJ29906.1"/>
    <property type="molecule type" value="Genomic_DNA"/>
</dbReference>
<dbReference type="SUPFAM" id="SSF56784">
    <property type="entry name" value="HAD-like"/>
    <property type="match status" value="1"/>
</dbReference>
<evidence type="ECO:0000256" key="5">
    <source>
        <dbReference type="ARBA" id="ARBA00023235"/>
    </source>
</evidence>
<feature type="binding site" evidence="12">
    <location>
        <position position="7"/>
    </location>
    <ligand>
        <name>Mg(2+)</name>
        <dbReference type="ChEBI" id="CHEBI:18420"/>
    </ligand>
</feature>
<dbReference type="Proteomes" id="UP000245845">
    <property type="component" value="Unassembled WGS sequence"/>
</dbReference>
<evidence type="ECO:0000313" key="15">
    <source>
        <dbReference type="Proteomes" id="UP000245845"/>
    </source>
</evidence>
<keyword evidence="5" id="KW-0413">Isomerase</keyword>
<dbReference type="SFLD" id="SFLDG01135">
    <property type="entry name" value="C1.5.6:_HAD__Beta-PGM__Phospha"/>
    <property type="match status" value="1"/>
</dbReference>
<evidence type="ECO:0000256" key="12">
    <source>
        <dbReference type="PIRSR" id="PIRSR610972-3"/>
    </source>
</evidence>
<keyword evidence="2" id="KW-0597">Phosphoprotein</keyword>
<dbReference type="CDD" id="cd02598">
    <property type="entry name" value="HAD_BPGM"/>
    <property type="match status" value="1"/>
</dbReference>
<dbReference type="PANTHER" id="PTHR46193:SF18">
    <property type="entry name" value="HEXITOL PHOSPHATASE B"/>
    <property type="match status" value="1"/>
</dbReference>
<dbReference type="EC" id="5.4.2.6" evidence="8"/>
<dbReference type="Gene3D" id="3.40.50.1000">
    <property type="entry name" value="HAD superfamily/HAD-like"/>
    <property type="match status" value="1"/>
</dbReference>
<comment type="caution">
    <text evidence="14">The sequence shown here is derived from an EMBL/GenBank/DDBJ whole genome shotgun (WGS) entry which is preliminary data.</text>
</comment>
<comment type="catalytic activity">
    <reaction evidence="7">
        <text>beta-D-glucose 1-phosphate = beta-D-glucose 6-phosphate</text>
        <dbReference type="Rhea" id="RHEA:20113"/>
        <dbReference type="ChEBI" id="CHEBI:57684"/>
        <dbReference type="ChEBI" id="CHEBI:58247"/>
        <dbReference type="EC" id="5.4.2.6"/>
    </reaction>
</comment>
<dbReference type="NCBIfam" id="TIGR01509">
    <property type="entry name" value="HAD-SF-IA-v3"/>
    <property type="match status" value="1"/>
</dbReference>
<feature type="binding site" evidence="11">
    <location>
        <position position="75"/>
    </location>
    <ligand>
        <name>substrate</name>
    </ligand>
</feature>
<dbReference type="GO" id="GO:0000287">
    <property type="term" value="F:magnesium ion binding"/>
    <property type="evidence" value="ECO:0007669"/>
    <property type="project" value="InterPro"/>
</dbReference>
<feature type="binding site" evidence="12">
    <location>
        <position position="168"/>
    </location>
    <ligand>
        <name>Mg(2+)</name>
        <dbReference type="ChEBI" id="CHEBI:18420"/>
    </ligand>
</feature>
<keyword evidence="4 12" id="KW-0460">Magnesium</keyword>
<feature type="active site" description="Proton donor/acceptor" evidence="10">
    <location>
        <position position="9"/>
    </location>
</feature>
<dbReference type="AlphaFoldDB" id="A0A2Y9BDV4"/>